<keyword evidence="2" id="KW-0285">Flavoprotein</keyword>
<comment type="caution">
    <text evidence="6">The sequence shown here is derived from an EMBL/GenBank/DDBJ whole genome shotgun (WGS) entry which is preliminary data.</text>
</comment>
<keyword evidence="4" id="KW-0560">Oxidoreductase</keyword>
<evidence type="ECO:0000259" key="5">
    <source>
        <dbReference type="Pfam" id="PF00890"/>
    </source>
</evidence>
<dbReference type="Proteomes" id="UP001345691">
    <property type="component" value="Unassembled WGS sequence"/>
</dbReference>
<organism evidence="6 7">
    <name type="scientific">Exophiala sideris</name>
    <dbReference type="NCBI Taxonomy" id="1016849"/>
    <lineage>
        <taxon>Eukaryota</taxon>
        <taxon>Fungi</taxon>
        <taxon>Dikarya</taxon>
        <taxon>Ascomycota</taxon>
        <taxon>Pezizomycotina</taxon>
        <taxon>Eurotiomycetes</taxon>
        <taxon>Chaetothyriomycetidae</taxon>
        <taxon>Chaetothyriales</taxon>
        <taxon>Herpotrichiellaceae</taxon>
        <taxon>Exophiala</taxon>
    </lineage>
</organism>
<dbReference type="PANTHER" id="PTHR43400">
    <property type="entry name" value="FUMARATE REDUCTASE"/>
    <property type="match status" value="1"/>
</dbReference>
<dbReference type="InterPro" id="IPR027477">
    <property type="entry name" value="Succ_DH/fumarate_Rdtase_cat_sf"/>
</dbReference>
<name>A0ABR0IY25_9EURO</name>
<feature type="domain" description="FAD-dependent oxidoreductase 2 FAD-binding" evidence="5">
    <location>
        <begin position="13"/>
        <end position="385"/>
    </location>
</feature>
<evidence type="ECO:0000256" key="2">
    <source>
        <dbReference type="ARBA" id="ARBA00022630"/>
    </source>
</evidence>
<keyword evidence="3" id="KW-0274">FAD</keyword>
<dbReference type="SUPFAM" id="SSF51905">
    <property type="entry name" value="FAD/NAD(P)-binding domain"/>
    <property type="match status" value="1"/>
</dbReference>
<dbReference type="InterPro" id="IPR036188">
    <property type="entry name" value="FAD/NAD-bd_sf"/>
</dbReference>
<dbReference type="PANTHER" id="PTHR43400:SF10">
    <property type="entry name" value="3-OXOSTEROID 1-DEHYDROGENASE"/>
    <property type="match status" value="1"/>
</dbReference>
<reference evidence="6 7" key="1">
    <citation type="submission" date="2023-08" db="EMBL/GenBank/DDBJ databases">
        <title>Black Yeasts Isolated from many extreme environments.</title>
        <authorList>
            <person name="Coleine C."/>
            <person name="Stajich J.E."/>
            <person name="Selbmann L."/>
        </authorList>
    </citation>
    <scope>NUCLEOTIDE SEQUENCE [LARGE SCALE GENOMIC DNA]</scope>
    <source>
        <strain evidence="6 7">CCFEE 6328</strain>
    </source>
</reference>
<evidence type="ECO:0000313" key="6">
    <source>
        <dbReference type="EMBL" id="KAK5051727.1"/>
    </source>
</evidence>
<dbReference type="InterPro" id="IPR003953">
    <property type="entry name" value="FAD-dep_OxRdtase_2_FAD-bd"/>
</dbReference>
<evidence type="ECO:0000256" key="1">
    <source>
        <dbReference type="ARBA" id="ARBA00001974"/>
    </source>
</evidence>
<evidence type="ECO:0000256" key="3">
    <source>
        <dbReference type="ARBA" id="ARBA00022827"/>
    </source>
</evidence>
<comment type="cofactor">
    <cofactor evidence="1">
        <name>FAD</name>
        <dbReference type="ChEBI" id="CHEBI:57692"/>
    </cofactor>
</comment>
<dbReference type="EMBL" id="JAVRRF010000033">
    <property type="protein sequence ID" value="KAK5051727.1"/>
    <property type="molecule type" value="Genomic_DNA"/>
</dbReference>
<accession>A0ABR0IY25</accession>
<evidence type="ECO:0000313" key="7">
    <source>
        <dbReference type="Proteomes" id="UP001345691"/>
    </source>
</evidence>
<gene>
    <name evidence="6" type="ORF">LTR69_010227</name>
</gene>
<dbReference type="Pfam" id="PF00890">
    <property type="entry name" value="FAD_binding_2"/>
    <property type="match status" value="1"/>
</dbReference>
<dbReference type="Gene3D" id="3.90.700.10">
    <property type="entry name" value="Succinate dehydrogenase/fumarate reductase flavoprotein, catalytic domain"/>
    <property type="match status" value="1"/>
</dbReference>
<proteinExistence type="predicted"/>
<dbReference type="SUPFAM" id="SSF56425">
    <property type="entry name" value="Succinate dehydrogenase/fumarate reductase flavoprotein, catalytic domain"/>
    <property type="match status" value="1"/>
</dbReference>
<sequence>MYVQSNGQDQTTDLVVIGTGPGGLAAVGSAVEAGADVVAVEAYKDIGGNGTWSTGWVAFVDSQLQREQGIKDSVDLFMQDCEKLVDESAKIYGLEWDPVLARLYAQESPRLYDILVRRGVNFTRLIKRPLQTTVPRLAAVESTDQFARAFEPDFAGPKVRTYVNSTAVRLITDGTRVTGVRVRPNDASQPAFNVFARRGVILASGGYQANAALQRHYQPADVDAWYPGLPTCRGDGHVLGQAVGGELINMTMIPPIVAVASALTDEAIAVNARGNRFHDEAGPYQYRVEKLKQQPDQLGHYIFDNTTCTRQKRYVNQLNGQVHHADTLEHLARLINIPAEALVDTVNKWNSFIASGEKVEPETKRVDFTARAITDAPFHASRMIPRYQSDLWRLPDHNLHAGH</sequence>
<protein>
    <recommendedName>
        <fullName evidence="5">FAD-dependent oxidoreductase 2 FAD-binding domain-containing protein</fullName>
    </recommendedName>
</protein>
<dbReference type="InterPro" id="IPR050315">
    <property type="entry name" value="FAD-oxidoreductase_2"/>
</dbReference>
<evidence type="ECO:0000256" key="4">
    <source>
        <dbReference type="ARBA" id="ARBA00023002"/>
    </source>
</evidence>
<dbReference type="Gene3D" id="3.50.50.60">
    <property type="entry name" value="FAD/NAD(P)-binding domain"/>
    <property type="match status" value="1"/>
</dbReference>
<keyword evidence="7" id="KW-1185">Reference proteome</keyword>